<dbReference type="EMBL" id="PEWV01000018">
    <property type="protein sequence ID" value="PIU42112.1"/>
    <property type="molecule type" value="Genomic_DNA"/>
</dbReference>
<evidence type="ECO:0000256" key="3">
    <source>
        <dbReference type="ARBA" id="ARBA00022840"/>
    </source>
</evidence>
<dbReference type="PROSITE" id="PS00662">
    <property type="entry name" value="T2SP_E"/>
    <property type="match status" value="1"/>
</dbReference>
<dbReference type="InterPro" id="IPR037257">
    <property type="entry name" value="T2SS_E_N_sf"/>
</dbReference>
<keyword evidence="2" id="KW-0547">Nucleotide-binding</keyword>
<dbReference type="GO" id="GO:0005886">
    <property type="term" value="C:plasma membrane"/>
    <property type="evidence" value="ECO:0007669"/>
    <property type="project" value="TreeGrafter"/>
</dbReference>
<feature type="domain" description="Bacterial type II secretion system protein E" evidence="4">
    <location>
        <begin position="384"/>
        <end position="398"/>
    </location>
</feature>
<evidence type="ECO:0000259" key="4">
    <source>
        <dbReference type="PROSITE" id="PS00662"/>
    </source>
</evidence>
<dbReference type="InterPro" id="IPR007831">
    <property type="entry name" value="T2SS_GspE_N"/>
</dbReference>
<sequence length="566" mass="63790">MGIKKNISLGEMLVDSKLIATDQLKEAIQEQKKTHESLDKILLKLGFLTEEKLMPVLAKYLNVKYTKIKELKIDPSVIKRVSAKFACHYKLMPIKEKGNTLIVAVTDPTDIHTLDDLKLLLSCDIEPVLAGEIDILEAIRTYYGVGADTIEKMIAESGGASEEMRFSLQETKDIGELTEDASMINFVNQILFQAYNDRATDIHIEPYEDELIVRYRIDGLLYDMTIPHAIKHFQSAIVSRIKIMANLNIAERRLPQDGRIKIKVKNEELDLRVSVLPTAHGEGVDIRILPTKMLFDLEGLGFLPQDLKLIESMIKKPHGIIFVTGPTGSGKTTTLYACLNRINTKEKKIITIEDPIEYRMKGITQIQVQPKIGLDFATGLRSMLRHDPDIMMVGEVRDYETVEITIRAALTGHLVFSTIHTNDAPGAMTRLLDMSVEPFLAASSINAVVAQRLVRIICKKCKKEIKLEKSVKKELGIPIEKSKGKKFYAGKGCEYCKFTGYKGRTAIYEIMLLTKPIEELVLKKSSADQIRKKAISLGMRTLRMDGWEKILMGITTPEEVIRVTKE</sequence>
<proteinExistence type="inferred from homology"/>
<name>A0A2J0KUD4_9BACT</name>
<dbReference type="FunFam" id="3.30.300.160:FF:000002">
    <property type="entry name" value="Type II secretion system protein E"/>
    <property type="match status" value="1"/>
</dbReference>
<dbReference type="Gene3D" id="3.40.50.300">
    <property type="entry name" value="P-loop containing nucleotide triphosphate hydrolases"/>
    <property type="match status" value="1"/>
</dbReference>
<reference evidence="5 6" key="1">
    <citation type="submission" date="2017-09" db="EMBL/GenBank/DDBJ databases">
        <title>Depth-based differentiation of microbial function through sediment-hosted aquifers and enrichment of novel symbionts in the deep terrestrial subsurface.</title>
        <authorList>
            <person name="Probst A.J."/>
            <person name="Ladd B."/>
            <person name="Jarett J.K."/>
            <person name="Geller-Mcgrath D.E."/>
            <person name="Sieber C.M."/>
            <person name="Emerson J.B."/>
            <person name="Anantharaman K."/>
            <person name="Thomas B.C."/>
            <person name="Malmstrom R."/>
            <person name="Stieglmeier M."/>
            <person name="Klingl A."/>
            <person name="Woyke T."/>
            <person name="Ryan C.M."/>
            <person name="Banfield J.F."/>
        </authorList>
    </citation>
    <scope>NUCLEOTIDE SEQUENCE [LARGE SCALE GENOMIC DNA]</scope>
    <source>
        <strain evidence="5">CG07_land_8_20_14_0_80_42_15</strain>
    </source>
</reference>
<accession>A0A2J0KUD4</accession>
<dbReference type="Gene3D" id="3.30.300.160">
    <property type="entry name" value="Type II secretion system, protein E, N-terminal domain"/>
    <property type="match status" value="1"/>
</dbReference>
<dbReference type="Proteomes" id="UP000230052">
    <property type="component" value="Unassembled WGS sequence"/>
</dbReference>
<dbReference type="FunFam" id="3.30.450.90:FF:000001">
    <property type="entry name" value="Type II secretion system ATPase GspE"/>
    <property type="match status" value="1"/>
</dbReference>
<organism evidence="5 6">
    <name type="scientific">Candidatus Aquitaenariimonas noxiae</name>
    <dbReference type="NCBI Taxonomy" id="1974741"/>
    <lineage>
        <taxon>Bacteria</taxon>
        <taxon>Pseudomonadati</taxon>
        <taxon>Candidatus Omnitrophota</taxon>
        <taxon>Candidatus Aquitaenariimonas</taxon>
    </lineage>
</organism>
<keyword evidence="3" id="KW-0067">ATP-binding</keyword>
<dbReference type="GO" id="GO:0016887">
    <property type="term" value="F:ATP hydrolysis activity"/>
    <property type="evidence" value="ECO:0007669"/>
    <property type="project" value="TreeGrafter"/>
</dbReference>
<comment type="caution">
    <text evidence="5">The sequence shown here is derived from an EMBL/GenBank/DDBJ whole genome shotgun (WGS) entry which is preliminary data.</text>
</comment>
<dbReference type="Pfam" id="PF00437">
    <property type="entry name" value="T2SSE"/>
    <property type="match status" value="1"/>
</dbReference>
<dbReference type="InterPro" id="IPR003593">
    <property type="entry name" value="AAA+_ATPase"/>
</dbReference>
<dbReference type="PANTHER" id="PTHR30258:SF1">
    <property type="entry name" value="PROTEIN TRANSPORT PROTEIN HOFB HOMOLOG"/>
    <property type="match status" value="1"/>
</dbReference>
<dbReference type="InterPro" id="IPR001482">
    <property type="entry name" value="T2SS/T4SS_dom"/>
</dbReference>
<dbReference type="SMART" id="SM00382">
    <property type="entry name" value="AAA"/>
    <property type="match status" value="1"/>
</dbReference>
<comment type="similarity">
    <text evidence="1">Belongs to the GSP E family.</text>
</comment>
<dbReference type="Gene3D" id="3.30.450.90">
    <property type="match status" value="1"/>
</dbReference>
<dbReference type="InterPro" id="IPR027417">
    <property type="entry name" value="P-loop_NTPase"/>
</dbReference>
<dbReference type="Pfam" id="PF05157">
    <property type="entry name" value="MshEN"/>
    <property type="match status" value="1"/>
</dbReference>
<dbReference type="CDD" id="cd01129">
    <property type="entry name" value="PulE-GspE-like"/>
    <property type="match status" value="1"/>
</dbReference>
<evidence type="ECO:0000313" key="6">
    <source>
        <dbReference type="Proteomes" id="UP000230052"/>
    </source>
</evidence>
<dbReference type="PANTHER" id="PTHR30258">
    <property type="entry name" value="TYPE II SECRETION SYSTEM PROTEIN GSPE-RELATED"/>
    <property type="match status" value="1"/>
</dbReference>
<dbReference type="AlphaFoldDB" id="A0A2J0KUD4"/>
<evidence type="ECO:0000256" key="2">
    <source>
        <dbReference type="ARBA" id="ARBA00022741"/>
    </source>
</evidence>
<gene>
    <name evidence="5" type="ORF">COS99_01805</name>
</gene>
<protein>
    <submittedName>
        <fullName evidence="5">Type II secretion system protein GspE</fullName>
    </submittedName>
</protein>
<dbReference type="FunFam" id="3.40.50.300:FF:000398">
    <property type="entry name" value="Type IV pilus assembly ATPase PilB"/>
    <property type="match status" value="1"/>
</dbReference>
<dbReference type="SUPFAM" id="SSF160246">
    <property type="entry name" value="EspE N-terminal domain-like"/>
    <property type="match status" value="1"/>
</dbReference>
<evidence type="ECO:0000313" key="5">
    <source>
        <dbReference type="EMBL" id="PIU42112.1"/>
    </source>
</evidence>
<dbReference type="SUPFAM" id="SSF52540">
    <property type="entry name" value="P-loop containing nucleoside triphosphate hydrolases"/>
    <property type="match status" value="1"/>
</dbReference>
<dbReference type="GO" id="GO:0005524">
    <property type="term" value="F:ATP binding"/>
    <property type="evidence" value="ECO:0007669"/>
    <property type="project" value="UniProtKB-KW"/>
</dbReference>
<evidence type="ECO:0000256" key="1">
    <source>
        <dbReference type="ARBA" id="ARBA00006611"/>
    </source>
</evidence>